<dbReference type="PANTHER" id="PTHR13510">
    <property type="entry name" value="FYVE-FINGER-CONTAINING RAB5 EFFECTOR PROTEIN RABENOSYN-5-RELATED"/>
    <property type="match status" value="1"/>
</dbReference>
<evidence type="ECO:0000313" key="1">
    <source>
        <dbReference type="EMBL" id="KAE9021553.1"/>
    </source>
</evidence>
<dbReference type="PANTHER" id="PTHR13510:SF44">
    <property type="entry name" value="RABENOSYN-5"/>
    <property type="match status" value="1"/>
</dbReference>
<organism evidence="1 2">
    <name type="scientific">Phytophthora fragariae</name>
    <dbReference type="NCBI Taxonomy" id="53985"/>
    <lineage>
        <taxon>Eukaryota</taxon>
        <taxon>Sar</taxon>
        <taxon>Stramenopiles</taxon>
        <taxon>Oomycota</taxon>
        <taxon>Peronosporomycetes</taxon>
        <taxon>Peronosporales</taxon>
        <taxon>Peronosporaceae</taxon>
        <taxon>Phytophthora</taxon>
    </lineage>
</organism>
<accession>A0A6A3M037</accession>
<dbReference type="Proteomes" id="UP000460718">
    <property type="component" value="Unassembled WGS sequence"/>
</dbReference>
<gene>
    <name evidence="1" type="ORF">PF011_g4906</name>
</gene>
<dbReference type="Gene3D" id="3.30.530.20">
    <property type="match status" value="1"/>
</dbReference>
<proteinExistence type="predicted"/>
<protein>
    <recommendedName>
        <fullName evidence="3">FYVE-type domain-containing protein</fullName>
    </recommendedName>
</protein>
<comment type="caution">
    <text evidence="1">The sequence shown here is derived from an EMBL/GenBank/DDBJ whole genome shotgun (WGS) entry which is preliminary data.</text>
</comment>
<dbReference type="EMBL" id="QXFW01000183">
    <property type="protein sequence ID" value="KAE9021553.1"/>
    <property type="molecule type" value="Genomic_DNA"/>
</dbReference>
<dbReference type="InterPro" id="IPR052727">
    <property type="entry name" value="Rab4/Rab5_effector"/>
</dbReference>
<sequence>MTKFPLEQPPFRPIHLSDADRKNVVELADTFVSTTIEDYEAHLTDYNGIVDATKWVRVKQFEDVVVYQDREALKERRLSRVNLSRDRAVSNEPLKLLWFGTVRGNLDDMMYAAVSPTPEEAKVKAAYVESTVLDYALLDTLVHPTVDDPFCGVQIKWAVNGGPAIMRSMVRYRDFVYVEATGMATISTGERVGFHLLHSLVIPGASELHQHKLVRGDITLFHFYRQRSEDVVETYVKAFVDLKGDMPIGVATKLVTNGLVSVWRLGEYALMKKLNSQLAQQRSTLPTPVIGFCHVCSKIIRGSMVRRRTCNICASHCCARCCVPKKMFFVPACSRAVAQRTAHFCMECIQLASNENGADIALRELYEASGQIKAYTYWANISPTSSTSSMMLARRLVANEWSSSHVKATVDSESGVNGPSCRHETRQRCKHLYLSEDALHSGDSLTLFQFAGIAQQDMDCSARQATAVDSALELA</sequence>
<reference evidence="1 2" key="1">
    <citation type="submission" date="2018-09" db="EMBL/GenBank/DDBJ databases">
        <title>Genomic investigation of the strawberry pathogen Phytophthora fragariae indicates pathogenicity is determined by transcriptional variation in three key races.</title>
        <authorList>
            <person name="Adams T.M."/>
            <person name="Armitage A.D."/>
            <person name="Sobczyk M.K."/>
            <person name="Bates H.J."/>
            <person name="Dunwell J.M."/>
            <person name="Nellist C.F."/>
            <person name="Harrison R.J."/>
        </authorList>
    </citation>
    <scope>NUCLEOTIDE SEQUENCE [LARGE SCALE GENOMIC DNA]</scope>
    <source>
        <strain evidence="1 2">SCRP245</strain>
    </source>
</reference>
<dbReference type="AlphaFoldDB" id="A0A6A3M037"/>
<dbReference type="InterPro" id="IPR023393">
    <property type="entry name" value="START-like_dom_sf"/>
</dbReference>
<name>A0A6A3M037_9STRA</name>
<evidence type="ECO:0000313" key="2">
    <source>
        <dbReference type="Proteomes" id="UP000460718"/>
    </source>
</evidence>
<evidence type="ECO:0008006" key="3">
    <source>
        <dbReference type="Google" id="ProtNLM"/>
    </source>
</evidence>